<dbReference type="EMBL" id="CP001034">
    <property type="protein sequence ID" value="ACB84799.1"/>
    <property type="molecule type" value="Genomic_DNA"/>
</dbReference>
<reference evidence="1 2" key="2">
    <citation type="journal article" date="2011" name="J. Bacteriol.">
        <title>Complete genome sequence of the anaerobic, halophilic alkalithermophile Natranaerobius thermophilus JW/NM-WN-LF.</title>
        <authorList>
            <person name="Zhao B."/>
            <person name="Mesbah N.M."/>
            <person name="Dalin E."/>
            <person name="Goodwin L."/>
            <person name="Nolan M."/>
            <person name="Pitluck S."/>
            <person name="Chertkov O."/>
            <person name="Brettin T.S."/>
            <person name="Han J."/>
            <person name="Larimer F.W."/>
            <person name="Land M.L."/>
            <person name="Hauser L."/>
            <person name="Kyrpides N."/>
            <person name="Wiegel J."/>
        </authorList>
    </citation>
    <scope>NUCLEOTIDE SEQUENCE [LARGE SCALE GENOMIC DNA]</scope>
    <source>
        <strain evidence="2">ATCC BAA-1301 / DSM 18059 / JW/NM-WN-LF</strain>
    </source>
</reference>
<protein>
    <recommendedName>
        <fullName evidence="3">SAM-dependent methyltransferase</fullName>
    </recommendedName>
</protein>
<proteinExistence type="predicted"/>
<organism evidence="1 2">
    <name type="scientific">Natranaerobius thermophilus (strain ATCC BAA-1301 / DSM 18059 / JW/NM-WN-LF)</name>
    <dbReference type="NCBI Taxonomy" id="457570"/>
    <lineage>
        <taxon>Bacteria</taxon>
        <taxon>Bacillati</taxon>
        <taxon>Bacillota</taxon>
        <taxon>Clostridia</taxon>
        <taxon>Natranaerobiales</taxon>
        <taxon>Natranaerobiaceae</taxon>
        <taxon>Natranaerobius</taxon>
    </lineage>
</organism>
<dbReference type="PANTHER" id="PTHR38451:SF1">
    <property type="entry name" value="TRNA (ADENINE(22)-N(1))-METHYLTRANSFERASE"/>
    <property type="match status" value="1"/>
</dbReference>
<dbReference type="InParanoid" id="B2A1Z4"/>
<dbReference type="PIRSF" id="PIRSF018637">
    <property type="entry name" value="TrmK"/>
    <property type="match status" value="1"/>
</dbReference>
<evidence type="ECO:0000313" key="1">
    <source>
        <dbReference type="EMBL" id="ACB84799.1"/>
    </source>
</evidence>
<dbReference type="eggNOG" id="COG2384">
    <property type="taxonomic scope" value="Bacteria"/>
</dbReference>
<keyword evidence="2" id="KW-1185">Reference proteome</keyword>
<dbReference type="OrthoDB" id="5881184at2"/>
<evidence type="ECO:0000313" key="2">
    <source>
        <dbReference type="Proteomes" id="UP000001683"/>
    </source>
</evidence>
<dbReference type="InterPro" id="IPR006901">
    <property type="entry name" value="TrmK"/>
</dbReference>
<dbReference type="HOGENOM" id="CLU_071037_0_1_9"/>
<accession>B2A1Z4</accession>
<evidence type="ECO:0008006" key="3">
    <source>
        <dbReference type="Google" id="ProtNLM"/>
    </source>
</evidence>
<dbReference type="KEGG" id="nth:Nther_1216"/>
<reference evidence="1 2" key="1">
    <citation type="submission" date="2008-04" db="EMBL/GenBank/DDBJ databases">
        <title>Complete sequence of chromosome of Natranaerobius thermophilus JW/NM-WN-LF.</title>
        <authorList>
            <consortium name="US DOE Joint Genome Institute"/>
            <person name="Copeland A."/>
            <person name="Lucas S."/>
            <person name="Lapidus A."/>
            <person name="Glavina del Rio T."/>
            <person name="Dalin E."/>
            <person name="Tice H."/>
            <person name="Bruce D."/>
            <person name="Goodwin L."/>
            <person name="Pitluck S."/>
            <person name="Chertkov O."/>
            <person name="Brettin T."/>
            <person name="Detter J.C."/>
            <person name="Han C."/>
            <person name="Kuske C.R."/>
            <person name="Schmutz J."/>
            <person name="Larimer F."/>
            <person name="Land M."/>
            <person name="Hauser L."/>
            <person name="Kyrpides N."/>
            <person name="Lykidis A."/>
            <person name="Mesbah N.M."/>
            <person name="Wiegel J."/>
        </authorList>
    </citation>
    <scope>NUCLEOTIDE SEQUENCE [LARGE SCALE GENOMIC DNA]</scope>
    <source>
        <strain evidence="2">ATCC BAA-1301 / DSM 18059 / JW/NM-WN-LF</strain>
    </source>
</reference>
<dbReference type="AlphaFoldDB" id="B2A1Z4"/>
<gene>
    <name evidence="1" type="ordered locus">Nther_1216</name>
</gene>
<name>B2A1Z4_NATTJ</name>
<dbReference type="Gene3D" id="3.40.50.150">
    <property type="entry name" value="Vaccinia Virus protein VP39"/>
    <property type="match status" value="1"/>
</dbReference>
<dbReference type="Pfam" id="PF04816">
    <property type="entry name" value="TrmK"/>
    <property type="match status" value="1"/>
</dbReference>
<dbReference type="Proteomes" id="UP000001683">
    <property type="component" value="Chromosome"/>
</dbReference>
<dbReference type="GO" id="GO:0160105">
    <property type="term" value="F:tRNA (adenine(22)-N1)-methyltransferase activity"/>
    <property type="evidence" value="ECO:0007669"/>
    <property type="project" value="InterPro"/>
</dbReference>
<dbReference type="SUPFAM" id="SSF53335">
    <property type="entry name" value="S-adenosyl-L-methionine-dependent methyltransferases"/>
    <property type="match status" value="1"/>
</dbReference>
<dbReference type="FunCoup" id="B2A1Z4">
    <property type="interactions" value="4"/>
</dbReference>
<dbReference type="InterPro" id="IPR029063">
    <property type="entry name" value="SAM-dependent_MTases_sf"/>
</dbReference>
<sequence length="238" mass="26856">MISKRLTAIKNMISNSELVLDVGTDHALLPISLIKEDRVKKVIASDISKATVDEARAQVNKHDLINYIDLRIGDGLEVLASNETPDIIILAGIGGITIKNILMDNEDKWLFKSNLILQPQTDHADIRKYLISKGYFFKREELVKDKGFFYQVINAVPDVNKIDANSLSELEMEMGPKILANPNEVLIEYLNRELVKTKSVIDELQQAKTERARAKLQEMRTRADAISEVLNNHDNTTS</sequence>
<dbReference type="PANTHER" id="PTHR38451">
    <property type="entry name" value="TRNA (ADENINE(22)-N(1))-METHYLTRANSFERASE"/>
    <property type="match status" value="1"/>
</dbReference>
<dbReference type="STRING" id="457570.Nther_1216"/>
<dbReference type="RefSeq" id="WP_012447674.1">
    <property type="nucleotide sequence ID" value="NC_010718.1"/>
</dbReference>
<dbReference type="Gene3D" id="1.10.287.1890">
    <property type="match status" value="1"/>
</dbReference>